<dbReference type="InterPro" id="IPR013342">
    <property type="entry name" value="Mandelate_racemase_C"/>
</dbReference>
<evidence type="ECO:0000256" key="1">
    <source>
        <dbReference type="ARBA" id="ARBA00022723"/>
    </source>
</evidence>
<name>A0A848MK78_9GAMM</name>
<dbReference type="AlphaFoldDB" id="A0A848MK78"/>
<dbReference type="Gene3D" id="3.30.390.10">
    <property type="entry name" value="Enolase-like, N-terminal domain"/>
    <property type="match status" value="1"/>
</dbReference>
<dbReference type="Gene3D" id="3.20.20.120">
    <property type="entry name" value="Enolase-like C-terminal domain"/>
    <property type="match status" value="1"/>
</dbReference>
<gene>
    <name evidence="3" type="ORF">GW590_11640</name>
</gene>
<reference evidence="3 4" key="2">
    <citation type="submission" date="2020-06" db="EMBL/GenBank/DDBJ databases">
        <title>Polyphasic characterization of a Rahnella strain isolated from tree sap.</title>
        <authorList>
            <person name="Kim I.S."/>
        </authorList>
    </citation>
    <scope>NUCLEOTIDE SEQUENCE [LARGE SCALE GENOMIC DNA]</scope>
    <source>
        <strain evidence="3 4">SAP-1</strain>
    </source>
</reference>
<comment type="caution">
    <text evidence="3">The sequence shown here is derived from an EMBL/GenBank/DDBJ whole genome shotgun (WGS) entry which is preliminary data.</text>
</comment>
<feature type="domain" description="Mandelate racemase/muconate lactonizing enzyme C-terminal" evidence="2">
    <location>
        <begin position="141"/>
        <end position="238"/>
    </location>
</feature>
<evidence type="ECO:0000313" key="4">
    <source>
        <dbReference type="Proteomes" id="UP000585363"/>
    </source>
</evidence>
<dbReference type="SMART" id="SM00922">
    <property type="entry name" value="MR_MLE"/>
    <property type="match status" value="1"/>
</dbReference>
<dbReference type="InterPro" id="IPR029065">
    <property type="entry name" value="Enolase_C-like"/>
</dbReference>
<organism evidence="3 4">
    <name type="scientific">Rouxiella aceris</name>
    <dbReference type="NCBI Taxonomy" id="2703884"/>
    <lineage>
        <taxon>Bacteria</taxon>
        <taxon>Pseudomonadati</taxon>
        <taxon>Pseudomonadota</taxon>
        <taxon>Gammaproteobacteria</taxon>
        <taxon>Enterobacterales</taxon>
        <taxon>Yersiniaceae</taxon>
        <taxon>Rouxiella</taxon>
    </lineage>
</organism>
<dbReference type="GO" id="GO:0009063">
    <property type="term" value="P:amino acid catabolic process"/>
    <property type="evidence" value="ECO:0007669"/>
    <property type="project" value="InterPro"/>
</dbReference>
<dbReference type="SUPFAM" id="SSF54826">
    <property type="entry name" value="Enolase N-terminal domain-like"/>
    <property type="match status" value="1"/>
</dbReference>
<dbReference type="InterPro" id="IPR036849">
    <property type="entry name" value="Enolase-like_C_sf"/>
</dbReference>
<keyword evidence="4" id="KW-1185">Reference proteome</keyword>
<dbReference type="Proteomes" id="UP000585363">
    <property type="component" value="Unassembled WGS sequence"/>
</dbReference>
<dbReference type="GO" id="GO:0003824">
    <property type="term" value="F:catalytic activity"/>
    <property type="evidence" value="ECO:0007669"/>
    <property type="project" value="UniProtKB-ARBA"/>
</dbReference>
<dbReference type="PANTHER" id="PTHR48073:SF2">
    <property type="entry name" value="O-SUCCINYLBENZOATE SYNTHASE"/>
    <property type="match status" value="1"/>
</dbReference>
<accession>A0A848MK78</accession>
<proteinExistence type="predicted"/>
<reference evidence="3 4" key="1">
    <citation type="submission" date="2020-01" db="EMBL/GenBank/DDBJ databases">
        <authorList>
            <person name="Lee S.D."/>
        </authorList>
    </citation>
    <scope>NUCLEOTIDE SEQUENCE [LARGE SCALE GENOMIC DNA]</scope>
    <source>
        <strain evidence="3 4">SAP-1</strain>
    </source>
</reference>
<dbReference type="InterPro" id="IPR018110">
    <property type="entry name" value="Mandel_Rmase/mucon_lact_enz_CS"/>
</dbReference>
<protein>
    <submittedName>
        <fullName evidence="3">Mandelate racemase/muconate lactonizing enzyme family protein</fullName>
    </submittedName>
</protein>
<keyword evidence="1" id="KW-0479">Metal-binding</keyword>
<dbReference type="RefSeq" id="WP_169403213.1">
    <property type="nucleotide sequence ID" value="NZ_JAADJU010000005.1"/>
</dbReference>
<dbReference type="GO" id="GO:0046872">
    <property type="term" value="F:metal ion binding"/>
    <property type="evidence" value="ECO:0007669"/>
    <property type="project" value="UniProtKB-KW"/>
</dbReference>
<sequence length="367" mass="40265">MKATLYRADLRYPHLQLYTASSGSIAVLEELYLLLEDKAITGLGEVRLNIAYLNGYSAELVLSDVIRTLRTLDLQQTPSALLLSLEQQLADSLAPTRMLFDMALHDLIAHQNGCSVARLIGADFPQPVCYSSNQTLFWTSQERMLSQATDYMERGFNQLKLRVGIGSLHEDMDRLSALRRRFGSEVHLSADANGQWQPEQARSNLLALQKFELSYLEQPIADSHAHYYPQLADSSPIPLMLDESMSSEGDLERILAMEGKVWAHIKLVKMGGIAPAIRAAQRLNSAGIPFMIGQMNEGAAATAAALHVAYASQPAHAELYGADGLGNDPVSGLTYFQGLVHSRDASGLGIEFDASRAELIQTFPSLT</sequence>
<dbReference type="PROSITE" id="PS00909">
    <property type="entry name" value="MR_MLE_2"/>
    <property type="match status" value="1"/>
</dbReference>
<dbReference type="EMBL" id="JAADJU010000005">
    <property type="protein sequence ID" value="NMP27511.1"/>
    <property type="molecule type" value="Genomic_DNA"/>
</dbReference>
<evidence type="ECO:0000313" key="3">
    <source>
        <dbReference type="EMBL" id="NMP27511.1"/>
    </source>
</evidence>
<dbReference type="InterPro" id="IPR029017">
    <property type="entry name" value="Enolase-like_N"/>
</dbReference>
<dbReference type="SFLD" id="SFLDS00001">
    <property type="entry name" value="Enolase"/>
    <property type="match status" value="1"/>
</dbReference>
<dbReference type="Pfam" id="PF13378">
    <property type="entry name" value="MR_MLE_C"/>
    <property type="match status" value="1"/>
</dbReference>
<dbReference type="PANTHER" id="PTHR48073">
    <property type="entry name" value="O-SUCCINYLBENZOATE SYNTHASE-RELATED"/>
    <property type="match status" value="1"/>
</dbReference>
<dbReference type="SUPFAM" id="SSF51604">
    <property type="entry name" value="Enolase C-terminal domain-like"/>
    <property type="match status" value="1"/>
</dbReference>
<evidence type="ECO:0000259" key="2">
    <source>
        <dbReference type="SMART" id="SM00922"/>
    </source>
</evidence>